<accession>A0A1U7ZWK6</accession>
<evidence type="ECO:0000256" key="6">
    <source>
        <dbReference type="ARBA" id="ARBA00023136"/>
    </source>
</evidence>
<comment type="function">
    <text evidence="1 7">May be involved in both secretory and endocytic intracellular trafficking in the endosomal/prevacuolar compartments.</text>
</comment>
<comment type="similarity">
    <text evidence="3 7">Belongs to the PRA1 family.</text>
</comment>
<dbReference type="PANTHER" id="PTHR19317:SF53">
    <property type="entry name" value="PRA1 FAMILY PROTEIN G1"/>
    <property type="match status" value="1"/>
</dbReference>
<dbReference type="GO" id="GO:0005783">
    <property type="term" value="C:endoplasmic reticulum"/>
    <property type="evidence" value="ECO:0000318"/>
    <property type="project" value="GO_Central"/>
</dbReference>
<dbReference type="FunCoup" id="A0A1U7ZWK6">
    <property type="interactions" value="1381"/>
</dbReference>
<dbReference type="Pfam" id="PF03208">
    <property type="entry name" value="PRA1"/>
    <property type="match status" value="1"/>
</dbReference>
<evidence type="ECO:0000313" key="8">
    <source>
        <dbReference type="Proteomes" id="UP000189703"/>
    </source>
</evidence>
<protein>
    <recommendedName>
        <fullName evidence="7">PRA1 family protein</fullName>
    </recommendedName>
</protein>
<dbReference type="AlphaFoldDB" id="A0A1U7ZWK6"/>
<dbReference type="KEGG" id="nnu:104594336"/>
<dbReference type="GeneID" id="104594336"/>
<evidence type="ECO:0000256" key="2">
    <source>
        <dbReference type="ARBA" id="ARBA00004141"/>
    </source>
</evidence>
<keyword evidence="6 7" id="KW-0472">Membrane</keyword>
<dbReference type="GO" id="GO:0016192">
    <property type="term" value="P:vesicle-mediated transport"/>
    <property type="evidence" value="ECO:0000318"/>
    <property type="project" value="GO_Central"/>
</dbReference>
<dbReference type="STRING" id="4432.A0A1U7ZWK6"/>
<dbReference type="GO" id="GO:0016020">
    <property type="term" value="C:membrane"/>
    <property type="evidence" value="ECO:0007669"/>
    <property type="project" value="UniProtKB-SubCell"/>
</dbReference>
<dbReference type="PANTHER" id="PTHR19317">
    <property type="entry name" value="PRENYLATED RAB ACCEPTOR 1-RELATED"/>
    <property type="match status" value="1"/>
</dbReference>
<evidence type="ECO:0000256" key="1">
    <source>
        <dbReference type="ARBA" id="ARBA00002501"/>
    </source>
</evidence>
<dbReference type="eggNOG" id="KOG3142">
    <property type="taxonomic scope" value="Eukaryota"/>
</dbReference>
<reference evidence="9" key="1">
    <citation type="submission" date="2025-08" db="UniProtKB">
        <authorList>
            <consortium name="RefSeq"/>
        </authorList>
    </citation>
    <scope>IDENTIFICATION</scope>
</reference>
<keyword evidence="7" id="KW-0813">Transport</keyword>
<feature type="transmembrane region" description="Helical" evidence="7">
    <location>
        <begin position="68"/>
        <end position="86"/>
    </location>
</feature>
<dbReference type="GO" id="GO:0005794">
    <property type="term" value="C:Golgi apparatus"/>
    <property type="evidence" value="ECO:0000318"/>
    <property type="project" value="GO_Central"/>
</dbReference>
<gene>
    <name evidence="9" type="primary">LOC104594336</name>
</gene>
<dbReference type="OrthoDB" id="63113at2759"/>
<dbReference type="Proteomes" id="UP000189703">
    <property type="component" value="Unplaced"/>
</dbReference>
<proteinExistence type="inferred from homology"/>
<dbReference type="InterPro" id="IPR004895">
    <property type="entry name" value="Prenylated_rab_accept_PRA1"/>
</dbReference>
<evidence type="ECO:0000313" key="9">
    <source>
        <dbReference type="RefSeq" id="XP_010252890.1"/>
    </source>
</evidence>
<evidence type="ECO:0000256" key="4">
    <source>
        <dbReference type="ARBA" id="ARBA00022692"/>
    </source>
</evidence>
<comment type="subcellular location">
    <subcellularLocation>
        <location evidence="2 7">Membrane</location>
        <topology evidence="2 7">Multi-pass membrane protein</topology>
    </subcellularLocation>
</comment>
<keyword evidence="4 7" id="KW-0812">Transmembrane</keyword>
<evidence type="ECO:0000256" key="7">
    <source>
        <dbReference type="RuleBase" id="RU363107"/>
    </source>
</evidence>
<name>A0A1U7ZWK6_NELNU</name>
<evidence type="ECO:0000256" key="5">
    <source>
        <dbReference type="ARBA" id="ARBA00022989"/>
    </source>
</evidence>
<keyword evidence="5 7" id="KW-1133">Transmembrane helix</keyword>
<dbReference type="RefSeq" id="XP_010252890.1">
    <property type="nucleotide sequence ID" value="XM_010254588.2"/>
</dbReference>
<dbReference type="OMA" id="LFFFRED"/>
<sequence length="200" mass="22127">MQPQIPSSATATYTTIPISGNDVISRSLHNLFSFISQRRPWPEFISPDTFNRPHSLAHAGDRLRKNAVHFRLNYALLVLTCALLSLIGTPLYLLLIAAIFGLWLVLYLFREDPLFLWGHHVGDRAVLVGLVLVSVVAIWFTGVAGNMIMGIGTGLVISAVHGVFRNPDGLFLDENEAMSQGLIRPGSSPSSDRWDHMLRP</sequence>
<evidence type="ECO:0000256" key="3">
    <source>
        <dbReference type="ARBA" id="ARBA00006483"/>
    </source>
</evidence>
<feature type="transmembrane region" description="Helical" evidence="7">
    <location>
        <begin position="121"/>
        <end position="141"/>
    </location>
</feature>
<keyword evidence="8" id="KW-1185">Reference proteome</keyword>
<organism evidence="8 9">
    <name type="scientific">Nelumbo nucifera</name>
    <name type="common">Sacred lotus</name>
    <dbReference type="NCBI Taxonomy" id="4432"/>
    <lineage>
        <taxon>Eukaryota</taxon>
        <taxon>Viridiplantae</taxon>
        <taxon>Streptophyta</taxon>
        <taxon>Embryophyta</taxon>
        <taxon>Tracheophyta</taxon>
        <taxon>Spermatophyta</taxon>
        <taxon>Magnoliopsida</taxon>
        <taxon>Proteales</taxon>
        <taxon>Nelumbonaceae</taxon>
        <taxon>Nelumbo</taxon>
    </lineage>
</organism>